<dbReference type="RefSeq" id="WP_138692685.1">
    <property type="nucleotide sequence ID" value="NZ_JBHSAZ010000107.1"/>
</dbReference>
<reference evidence="4 5" key="1">
    <citation type="submission" date="2019-05" db="EMBL/GenBank/DDBJ databases">
        <title>Draft genome sequence of Nonomuraea zeae DSM 100528.</title>
        <authorList>
            <person name="Saricaoglu S."/>
            <person name="Isik K."/>
        </authorList>
    </citation>
    <scope>NUCLEOTIDE SEQUENCE [LARGE SCALE GENOMIC DNA]</scope>
    <source>
        <strain evidence="4 5">DSM 100528</strain>
    </source>
</reference>
<gene>
    <name evidence="4" type="ORF">ETD85_27560</name>
</gene>
<keyword evidence="1 2" id="KW-0238">DNA-binding</keyword>
<sequence length="212" mass="23388">MGSRASASALRRMPIQARSRDKVDRILAAAEALVKEIGYDGCVSSPVTLIERSGVNSGSFYTYFTSVQAVLEELTFRYMDRAYALIDAVRARGFASWEEANDAVVDAFEQFHRDPVVRELWNRTHMSEQVLKAQSQLQDYLTAVSQELLVASSHGRLQAPDVAYAVTTMVGNFLVQAALGPGPDRPDVLAQAKVVMRAYLATFEQEEGPRPG</sequence>
<dbReference type="PROSITE" id="PS50977">
    <property type="entry name" value="HTH_TETR_2"/>
    <property type="match status" value="1"/>
</dbReference>
<dbReference type="OrthoDB" id="5112469at2"/>
<protein>
    <submittedName>
        <fullName evidence="4">TetR/AcrR family transcriptional regulator</fullName>
    </submittedName>
</protein>
<dbReference type="SUPFAM" id="SSF46689">
    <property type="entry name" value="Homeodomain-like"/>
    <property type="match status" value="1"/>
</dbReference>
<dbReference type="InterPro" id="IPR041669">
    <property type="entry name" value="TetR_C_15"/>
</dbReference>
<evidence type="ECO:0000313" key="5">
    <source>
        <dbReference type="Proteomes" id="UP000306628"/>
    </source>
</evidence>
<feature type="DNA-binding region" description="H-T-H motif" evidence="2">
    <location>
        <begin position="45"/>
        <end position="64"/>
    </location>
</feature>
<evidence type="ECO:0000313" key="4">
    <source>
        <dbReference type="EMBL" id="TMR30923.1"/>
    </source>
</evidence>
<dbReference type="EMBL" id="VCKX01000092">
    <property type="protein sequence ID" value="TMR30923.1"/>
    <property type="molecule type" value="Genomic_DNA"/>
</dbReference>
<evidence type="ECO:0000256" key="1">
    <source>
        <dbReference type="ARBA" id="ARBA00023125"/>
    </source>
</evidence>
<organism evidence="4 5">
    <name type="scientific">Nonomuraea zeae</name>
    <dbReference type="NCBI Taxonomy" id="1642303"/>
    <lineage>
        <taxon>Bacteria</taxon>
        <taxon>Bacillati</taxon>
        <taxon>Actinomycetota</taxon>
        <taxon>Actinomycetes</taxon>
        <taxon>Streptosporangiales</taxon>
        <taxon>Streptosporangiaceae</taxon>
        <taxon>Nonomuraea</taxon>
    </lineage>
</organism>
<dbReference type="InterPro" id="IPR009057">
    <property type="entry name" value="Homeodomain-like_sf"/>
</dbReference>
<name>A0A5S4GD43_9ACTN</name>
<dbReference type="InterPro" id="IPR001647">
    <property type="entry name" value="HTH_TetR"/>
</dbReference>
<keyword evidence="5" id="KW-1185">Reference proteome</keyword>
<dbReference type="Gene3D" id="1.10.357.10">
    <property type="entry name" value="Tetracycline Repressor, domain 2"/>
    <property type="match status" value="1"/>
</dbReference>
<dbReference type="Pfam" id="PF17918">
    <property type="entry name" value="TetR_C_15"/>
    <property type="match status" value="1"/>
</dbReference>
<dbReference type="AlphaFoldDB" id="A0A5S4GD43"/>
<evidence type="ECO:0000256" key="2">
    <source>
        <dbReference type="PROSITE-ProRule" id="PRU00335"/>
    </source>
</evidence>
<dbReference type="Proteomes" id="UP000306628">
    <property type="component" value="Unassembled WGS sequence"/>
</dbReference>
<feature type="domain" description="HTH tetR-type" evidence="3">
    <location>
        <begin position="20"/>
        <end position="82"/>
    </location>
</feature>
<accession>A0A5S4GD43</accession>
<comment type="caution">
    <text evidence="4">The sequence shown here is derived from an EMBL/GenBank/DDBJ whole genome shotgun (WGS) entry which is preliminary data.</text>
</comment>
<evidence type="ECO:0000259" key="3">
    <source>
        <dbReference type="PROSITE" id="PS50977"/>
    </source>
</evidence>
<dbReference type="GO" id="GO:0003677">
    <property type="term" value="F:DNA binding"/>
    <property type="evidence" value="ECO:0007669"/>
    <property type="project" value="UniProtKB-UniRule"/>
</dbReference>
<proteinExistence type="predicted"/>